<feature type="domain" description="Mechanosensitive ion channel MscS C-terminal" evidence="11">
    <location>
        <begin position="709"/>
        <end position="790"/>
    </location>
</feature>
<reference evidence="12" key="1">
    <citation type="submission" date="2017-05" db="EMBL/GenBank/DDBJ databases">
        <authorList>
            <person name="Imhoff J.F."/>
            <person name="Rahn T."/>
            <person name="Kuenzel S."/>
            <person name="Neulinger S.C."/>
        </authorList>
    </citation>
    <scope>NUCLEOTIDE SEQUENCE</scope>
    <source>
        <strain evidence="12">LMG 28126</strain>
    </source>
</reference>
<dbReference type="InterPro" id="IPR011014">
    <property type="entry name" value="MscS_channel_TM-2"/>
</dbReference>
<evidence type="ECO:0000256" key="1">
    <source>
        <dbReference type="ARBA" id="ARBA00004651"/>
    </source>
</evidence>
<dbReference type="SUPFAM" id="SSF82861">
    <property type="entry name" value="Mechanosensitive channel protein MscS (YggB), transmembrane region"/>
    <property type="match status" value="1"/>
</dbReference>
<dbReference type="InterPro" id="IPR006685">
    <property type="entry name" value="MscS_channel_2nd"/>
</dbReference>
<organism evidence="12 13">
    <name type="scientific">Rhodobaculum claviforme</name>
    <dbReference type="NCBI Taxonomy" id="1549854"/>
    <lineage>
        <taxon>Bacteria</taxon>
        <taxon>Pseudomonadati</taxon>
        <taxon>Pseudomonadota</taxon>
        <taxon>Alphaproteobacteria</taxon>
        <taxon>Rhodobacterales</taxon>
        <taxon>Paracoccaceae</taxon>
        <taxon>Rhodobaculum</taxon>
    </lineage>
</organism>
<evidence type="ECO:0000256" key="4">
    <source>
        <dbReference type="ARBA" id="ARBA00022692"/>
    </source>
</evidence>
<name>A0A934WJQ2_9RHOB</name>
<sequence>MAGRRARAAAVGVRRVIRAARTRRPLRAVLRAATLLGLVAVLWLSALQPAAAQTSRTWLPGAAQTGTVDQAEWERLVSRVELVLADPRATNLTLEQLRAQTAEWRSRFLAAQNANTARIQTLRGQLGALGPPPAEGQVETPEIAQRRADLTAQLAREQAPGVAAEEAFRHADGLIREIDQILRDRQADALMQLSPSPVNPTNWPVAVRELTGITRALGRELTSAWGSPLRRAQLHDNLPLIGLYLLVAMLLMVRGRQLAESLTLRMQMRASARGQMLLATLVSLAQVAVPFLGVLALVEALRASGMVGLRSQALVEALPQAGFTLLAARWLGGQVFPKRGDDGDGLLTLPPERRREGRWHVTALGFVLAGLTLGTGLLAPVVSPPAALSVLGYPFLALCGLLLLRIGQLMRRHVVLVSEEDSPRAFADRLIGLVGQAAMLLGVAGPVLGAVGYLTAGAALVYPAINSLALIALLMLAQRLVAELYALLRGGDAAWRDTLVPTLIGFAMVIASLPVFALVWGARESQLRELWTGLRDGFALGETRVSPADFLAFLVVFGVGFAVTRVVQGALRTSVLPKTSIEKGAQAAVVSGVGYLGVFVAVLLAVTATGLDLSNLAIVAGALSVGIGFGLQTVVSNFVSGIILLFERPIAEGDWIEVGGVMGTVRKISVRATVIQTFDRTDVIVPNADLISGHVTNWTRYNKTGRLIVPVSVAYGSDTRKVEQILYDVAEAQPLVSLNPAPSVLFRSFGADGLEFEVRVILRDVNFLLKVHSDMNHEIARRFVEENIEIPFGQTDVWLRNADDVARVLRALPAAAQAQTPAAAQAQTAAAQAPGPAAPPKETPR</sequence>
<dbReference type="GO" id="GO:0005886">
    <property type="term" value="C:plasma membrane"/>
    <property type="evidence" value="ECO:0007669"/>
    <property type="project" value="UniProtKB-SubCell"/>
</dbReference>
<feature type="transmembrane region" description="Helical" evidence="8">
    <location>
        <begin position="357"/>
        <end position="379"/>
    </location>
</feature>
<comment type="caution">
    <text evidence="12">The sequence shown here is derived from an EMBL/GenBank/DDBJ whole genome shotgun (WGS) entry which is preliminary data.</text>
</comment>
<dbReference type="Pfam" id="PF21082">
    <property type="entry name" value="MS_channel_3rd"/>
    <property type="match status" value="1"/>
</dbReference>
<feature type="transmembrane region" description="Helical" evidence="8">
    <location>
        <begin position="430"/>
        <end position="454"/>
    </location>
</feature>
<dbReference type="Gene3D" id="1.10.287.1260">
    <property type="match status" value="1"/>
</dbReference>
<keyword evidence="4 8" id="KW-0812">Transmembrane</keyword>
<evidence type="ECO:0000256" key="7">
    <source>
        <dbReference type="SAM" id="MobiDB-lite"/>
    </source>
</evidence>
<dbReference type="PANTHER" id="PTHR30347">
    <property type="entry name" value="POTASSIUM CHANNEL RELATED"/>
    <property type="match status" value="1"/>
</dbReference>
<evidence type="ECO:0000256" key="3">
    <source>
        <dbReference type="ARBA" id="ARBA00022475"/>
    </source>
</evidence>
<dbReference type="InterPro" id="IPR052702">
    <property type="entry name" value="MscS-like_channel"/>
</dbReference>
<dbReference type="InterPro" id="IPR022249">
    <property type="entry name" value="DUF3772"/>
</dbReference>
<reference evidence="12" key="2">
    <citation type="journal article" date="2020" name="Microorganisms">
        <title>Osmotic Adaptation and Compatible Solute Biosynthesis of Phototrophic Bacteria as Revealed from Genome Analyses.</title>
        <authorList>
            <person name="Imhoff J.F."/>
            <person name="Rahn T."/>
            <person name="Kunzel S."/>
            <person name="Keller A."/>
            <person name="Neulinger S.C."/>
        </authorList>
    </citation>
    <scope>NUCLEOTIDE SEQUENCE</scope>
    <source>
        <strain evidence="12">LMG 28126</strain>
    </source>
</reference>
<dbReference type="SUPFAM" id="SSF82689">
    <property type="entry name" value="Mechanosensitive channel protein MscS (YggB), C-terminal domain"/>
    <property type="match status" value="1"/>
</dbReference>
<dbReference type="InterPro" id="IPR011066">
    <property type="entry name" value="MscS_channel_C_sf"/>
</dbReference>
<feature type="transmembrane region" description="Helical" evidence="8">
    <location>
        <begin position="238"/>
        <end position="255"/>
    </location>
</feature>
<dbReference type="Proteomes" id="UP000706333">
    <property type="component" value="Unassembled WGS sequence"/>
</dbReference>
<dbReference type="Pfam" id="PF00924">
    <property type="entry name" value="MS_channel_2nd"/>
    <property type="match status" value="1"/>
</dbReference>
<dbReference type="AlphaFoldDB" id="A0A934WJQ2"/>
<accession>A0A934WJQ2</accession>
<feature type="compositionally biased region" description="Pro residues" evidence="7">
    <location>
        <begin position="836"/>
        <end position="845"/>
    </location>
</feature>
<feature type="transmembrane region" description="Helical" evidence="8">
    <location>
        <begin position="460"/>
        <end position="477"/>
    </location>
</feature>
<feature type="transmembrane region" description="Helical" evidence="8">
    <location>
        <begin position="498"/>
        <end position="522"/>
    </location>
</feature>
<dbReference type="PANTHER" id="PTHR30347:SF1">
    <property type="entry name" value="MECHANOSENSITIVE CHANNEL MSCK"/>
    <property type="match status" value="1"/>
</dbReference>
<evidence type="ECO:0000313" key="13">
    <source>
        <dbReference type="Proteomes" id="UP000706333"/>
    </source>
</evidence>
<feature type="transmembrane region" description="Helical" evidence="8">
    <location>
        <begin position="588"/>
        <end position="611"/>
    </location>
</feature>
<dbReference type="InterPro" id="IPR006686">
    <property type="entry name" value="MscS_channel_CS"/>
</dbReference>
<feature type="compositionally biased region" description="Low complexity" evidence="7">
    <location>
        <begin position="823"/>
        <end position="835"/>
    </location>
</feature>
<gene>
    <name evidence="12" type="ORF">CCR87_10480</name>
</gene>
<keyword evidence="5 8" id="KW-1133">Transmembrane helix</keyword>
<evidence type="ECO:0000256" key="6">
    <source>
        <dbReference type="ARBA" id="ARBA00023136"/>
    </source>
</evidence>
<evidence type="ECO:0000259" key="11">
    <source>
        <dbReference type="Pfam" id="PF21082"/>
    </source>
</evidence>
<dbReference type="InterPro" id="IPR023408">
    <property type="entry name" value="MscS_beta-dom_sf"/>
</dbReference>
<dbReference type="Gene3D" id="3.30.70.100">
    <property type="match status" value="1"/>
</dbReference>
<dbReference type="InterPro" id="IPR049278">
    <property type="entry name" value="MS_channel_C"/>
</dbReference>
<protein>
    <recommendedName>
        <fullName evidence="14">Small-conductance mechanosensitive channel</fullName>
    </recommendedName>
</protein>
<proteinExistence type="inferred from homology"/>
<dbReference type="Pfam" id="PF12607">
    <property type="entry name" value="DUF3772"/>
    <property type="match status" value="1"/>
</dbReference>
<comment type="subcellular location">
    <subcellularLocation>
        <location evidence="1">Cell membrane</location>
        <topology evidence="1">Multi-pass membrane protein</topology>
    </subcellularLocation>
</comment>
<feature type="transmembrane region" description="Helical" evidence="8">
    <location>
        <begin position="385"/>
        <end position="404"/>
    </location>
</feature>
<evidence type="ECO:0000259" key="9">
    <source>
        <dbReference type="Pfam" id="PF00924"/>
    </source>
</evidence>
<dbReference type="GO" id="GO:0008381">
    <property type="term" value="F:mechanosensitive monoatomic ion channel activity"/>
    <property type="evidence" value="ECO:0007669"/>
    <property type="project" value="UniProtKB-ARBA"/>
</dbReference>
<dbReference type="SUPFAM" id="SSF50182">
    <property type="entry name" value="Sm-like ribonucleoproteins"/>
    <property type="match status" value="1"/>
</dbReference>
<feature type="transmembrane region" description="Helical" evidence="8">
    <location>
        <begin position="617"/>
        <end position="646"/>
    </location>
</feature>
<evidence type="ECO:0000256" key="8">
    <source>
        <dbReference type="SAM" id="Phobius"/>
    </source>
</evidence>
<dbReference type="EMBL" id="NHSD01000272">
    <property type="protein sequence ID" value="MBK5927748.1"/>
    <property type="molecule type" value="Genomic_DNA"/>
</dbReference>
<feature type="domain" description="Mechanosensitive ion channel MscS" evidence="9">
    <location>
        <begin position="633"/>
        <end position="700"/>
    </location>
</feature>
<feature type="transmembrane region" description="Helical" evidence="8">
    <location>
        <begin position="276"/>
        <end position="297"/>
    </location>
</feature>
<feature type="transmembrane region" description="Helical" evidence="8">
    <location>
        <begin position="550"/>
        <end position="567"/>
    </location>
</feature>
<dbReference type="Gene3D" id="2.30.30.60">
    <property type="match status" value="1"/>
</dbReference>
<comment type="similarity">
    <text evidence="2">Belongs to the MscS (TC 1.A.23) family.</text>
</comment>
<keyword evidence="13" id="KW-1185">Reference proteome</keyword>
<dbReference type="InterPro" id="IPR010920">
    <property type="entry name" value="LSM_dom_sf"/>
</dbReference>
<evidence type="ECO:0008006" key="14">
    <source>
        <dbReference type="Google" id="ProtNLM"/>
    </source>
</evidence>
<evidence type="ECO:0000256" key="2">
    <source>
        <dbReference type="ARBA" id="ARBA00008017"/>
    </source>
</evidence>
<evidence type="ECO:0000259" key="10">
    <source>
        <dbReference type="Pfam" id="PF12607"/>
    </source>
</evidence>
<dbReference type="PROSITE" id="PS01246">
    <property type="entry name" value="UPF0003"/>
    <property type="match status" value="1"/>
</dbReference>
<evidence type="ECO:0000256" key="5">
    <source>
        <dbReference type="ARBA" id="ARBA00022989"/>
    </source>
</evidence>
<evidence type="ECO:0000313" key="12">
    <source>
        <dbReference type="EMBL" id="MBK5927748.1"/>
    </source>
</evidence>
<feature type="domain" description="DUF3772" evidence="10">
    <location>
        <begin position="163"/>
        <end position="222"/>
    </location>
</feature>
<keyword evidence="3" id="KW-1003">Cell membrane</keyword>
<keyword evidence="6 8" id="KW-0472">Membrane</keyword>
<feature type="region of interest" description="Disordered" evidence="7">
    <location>
        <begin position="823"/>
        <end position="845"/>
    </location>
</feature>